<dbReference type="InterPro" id="IPR036047">
    <property type="entry name" value="F-box-like_dom_sf"/>
</dbReference>
<sequence>MDTGHLDSIADVQAHLTQLEADIERQQLVLHNLKQTRLEVLHQLNALRDPIARLPLEISSRIFAHCAPATICEPLVLLHVCHRWTQIALFSTDLWAVRICFWTPIKIGHFNLLREWLFRAKTAPLTFFLRDHPSAVCLQRFSSLIAPHASHIREFSLDSRCYLDTKLFGPRAHYSALERVHVSSIGHTEDPVSMKADQIFRVLRAAPLLKAFIVDASYMRQSSIDSNIRHRHEHLTTLTTRLAWFSSLLPHLTLPSLRHLEMRLHSSNDLTILTSFLTRSAPPLRTLALWDVVQNNFGTPREAIQRLLDSIPHLTRLRIVRGFPLDNLLIEILTVNPNALPNLADFMIQLRSKNTPDWYSDVLRMLSALSERGTMFKRFWVELANRDSDGEADDVFQLTPNDRDVLEDLRGKGIRIDFGL</sequence>
<feature type="coiled-coil region" evidence="1">
    <location>
        <begin position="9"/>
        <end position="36"/>
    </location>
</feature>
<evidence type="ECO:0000313" key="3">
    <source>
        <dbReference type="Proteomes" id="UP001362999"/>
    </source>
</evidence>
<organism evidence="2 3">
    <name type="scientific">Favolaschia claudopus</name>
    <dbReference type="NCBI Taxonomy" id="2862362"/>
    <lineage>
        <taxon>Eukaryota</taxon>
        <taxon>Fungi</taxon>
        <taxon>Dikarya</taxon>
        <taxon>Basidiomycota</taxon>
        <taxon>Agaricomycotina</taxon>
        <taxon>Agaricomycetes</taxon>
        <taxon>Agaricomycetidae</taxon>
        <taxon>Agaricales</taxon>
        <taxon>Marasmiineae</taxon>
        <taxon>Mycenaceae</taxon>
        <taxon>Favolaschia</taxon>
    </lineage>
</organism>
<gene>
    <name evidence="2" type="ORF">R3P38DRAFT_3042563</name>
</gene>
<dbReference type="AlphaFoldDB" id="A0AAW0A844"/>
<dbReference type="Gene3D" id="1.20.1280.50">
    <property type="match status" value="1"/>
</dbReference>
<accession>A0AAW0A844</accession>
<proteinExistence type="predicted"/>
<dbReference type="SUPFAM" id="SSF81383">
    <property type="entry name" value="F-box domain"/>
    <property type="match status" value="1"/>
</dbReference>
<name>A0AAW0A844_9AGAR</name>
<keyword evidence="3" id="KW-1185">Reference proteome</keyword>
<dbReference type="InterPro" id="IPR032675">
    <property type="entry name" value="LRR_dom_sf"/>
</dbReference>
<evidence type="ECO:0000313" key="2">
    <source>
        <dbReference type="EMBL" id="KAK7002360.1"/>
    </source>
</evidence>
<comment type="caution">
    <text evidence="2">The sequence shown here is derived from an EMBL/GenBank/DDBJ whole genome shotgun (WGS) entry which is preliminary data.</text>
</comment>
<reference evidence="2 3" key="1">
    <citation type="journal article" date="2024" name="J Genomics">
        <title>Draft genome sequencing and assembly of Favolaschia claudopus CIRM-BRFM 2984 isolated from oak limbs.</title>
        <authorList>
            <person name="Navarro D."/>
            <person name="Drula E."/>
            <person name="Chaduli D."/>
            <person name="Cazenave R."/>
            <person name="Ahrendt S."/>
            <person name="Wang J."/>
            <person name="Lipzen A."/>
            <person name="Daum C."/>
            <person name="Barry K."/>
            <person name="Grigoriev I.V."/>
            <person name="Favel A."/>
            <person name="Rosso M.N."/>
            <person name="Martin F."/>
        </authorList>
    </citation>
    <scope>NUCLEOTIDE SEQUENCE [LARGE SCALE GENOMIC DNA]</scope>
    <source>
        <strain evidence="2 3">CIRM-BRFM 2984</strain>
    </source>
</reference>
<dbReference type="Gene3D" id="3.80.10.10">
    <property type="entry name" value="Ribonuclease Inhibitor"/>
    <property type="match status" value="1"/>
</dbReference>
<evidence type="ECO:0008006" key="4">
    <source>
        <dbReference type="Google" id="ProtNLM"/>
    </source>
</evidence>
<dbReference type="EMBL" id="JAWWNJ010000079">
    <property type="protein sequence ID" value="KAK7002360.1"/>
    <property type="molecule type" value="Genomic_DNA"/>
</dbReference>
<dbReference type="Proteomes" id="UP001362999">
    <property type="component" value="Unassembled WGS sequence"/>
</dbReference>
<evidence type="ECO:0000256" key="1">
    <source>
        <dbReference type="SAM" id="Coils"/>
    </source>
</evidence>
<keyword evidence="1" id="KW-0175">Coiled coil</keyword>
<protein>
    <recommendedName>
        <fullName evidence="4">F-box domain-containing protein</fullName>
    </recommendedName>
</protein>